<dbReference type="Gene3D" id="3.40.525.10">
    <property type="entry name" value="CRAL-TRIO lipid binding domain"/>
    <property type="match status" value="1"/>
</dbReference>
<proteinExistence type="predicted"/>
<name>A0A183GU50_HELPZ</name>
<sequence length="163" mass="18347">MVYAVETLASILSLLSSFKIAEPAASESIGEEVLYENWGGTRKSETPFGHVRTGGKIPLELRYNPSKDLPPDKLQKLTVSARSAGFVPVVLDEHRCGRRIKWWWRLDSNDISFGIYRSAPGQEKVAEHNDDFMVHPKFKLQTEFVPEDGEVSQPGKQPVPHML</sequence>
<reference evidence="3" key="2">
    <citation type="submission" date="2019-09" db="UniProtKB">
        <authorList>
            <consortium name="WormBaseParasite"/>
        </authorList>
    </citation>
    <scope>IDENTIFICATION</scope>
</reference>
<evidence type="ECO:0000313" key="3">
    <source>
        <dbReference type="WBParaSite" id="HPBE_0002622001-mRNA-1"/>
    </source>
</evidence>
<dbReference type="InterPro" id="IPR051064">
    <property type="entry name" value="SEC14/CRAL-TRIO_domain"/>
</dbReference>
<dbReference type="Proteomes" id="UP000050761">
    <property type="component" value="Unassembled WGS sequence"/>
</dbReference>
<dbReference type="WBParaSite" id="HPBE_0002622001-mRNA-1">
    <property type="protein sequence ID" value="HPBE_0002622001-mRNA-1"/>
    <property type="gene ID" value="HPBE_0002622001"/>
</dbReference>
<dbReference type="PANTHER" id="PTHR23324:SF88">
    <property type="entry name" value="CRAL-TRIO DOMAIN-CONTAINING PROTEIN"/>
    <property type="match status" value="1"/>
</dbReference>
<dbReference type="OrthoDB" id="5855159at2759"/>
<dbReference type="SUPFAM" id="SSF101576">
    <property type="entry name" value="Supernatant protein factor (SPF), C-terminal domain"/>
    <property type="match status" value="1"/>
</dbReference>
<reference evidence="1 2" key="1">
    <citation type="submission" date="2018-11" db="EMBL/GenBank/DDBJ databases">
        <authorList>
            <consortium name="Pathogen Informatics"/>
        </authorList>
    </citation>
    <scope>NUCLEOTIDE SEQUENCE [LARGE SCALE GENOMIC DNA]</scope>
</reference>
<dbReference type="InterPro" id="IPR036865">
    <property type="entry name" value="CRAL-TRIO_dom_sf"/>
</dbReference>
<organism evidence="2 3">
    <name type="scientific">Heligmosomoides polygyrus</name>
    <name type="common">Parasitic roundworm</name>
    <dbReference type="NCBI Taxonomy" id="6339"/>
    <lineage>
        <taxon>Eukaryota</taxon>
        <taxon>Metazoa</taxon>
        <taxon>Ecdysozoa</taxon>
        <taxon>Nematoda</taxon>
        <taxon>Chromadorea</taxon>
        <taxon>Rhabditida</taxon>
        <taxon>Rhabditina</taxon>
        <taxon>Rhabditomorpha</taxon>
        <taxon>Strongyloidea</taxon>
        <taxon>Heligmosomidae</taxon>
        <taxon>Heligmosomoides</taxon>
    </lineage>
</organism>
<keyword evidence="2" id="KW-1185">Reference proteome</keyword>
<dbReference type="EMBL" id="UZAH01039463">
    <property type="protein sequence ID" value="VDP56344.1"/>
    <property type="molecule type" value="Genomic_DNA"/>
</dbReference>
<accession>A0A183GU50</accession>
<dbReference type="Gene3D" id="2.60.120.680">
    <property type="entry name" value="GOLD domain"/>
    <property type="match status" value="1"/>
</dbReference>
<dbReference type="AlphaFoldDB" id="A0A183GU50"/>
<dbReference type="GO" id="GO:0005737">
    <property type="term" value="C:cytoplasm"/>
    <property type="evidence" value="ECO:0007669"/>
    <property type="project" value="TreeGrafter"/>
</dbReference>
<evidence type="ECO:0000313" key="1">
    <source>
        <dbReference type="EMBL" id="VDP56344.1"/>
    </source>
</evidence>
<gene>
    <name evidence="1" type="ORF">HPBE_LOCUS26218</name>
</gene>
<protein>
    <submittedName>
        <fullName evidence="3">Secreted protein</fullName>
    </submittedName>
</protein>
<evidence type="ECO:0000313" key="2">
    <source>
        <dbReference type="Proteomes" id="UP000050761"/>
    </source>
</evidence>
<dbReference type="PANTHER" id="PTHR23324">
    <property type="entry name" value="SEC14 RELATED PROTEIN"/>
    <property type="match status" value="1"/>
</dbReference>
<dbReference type="InterPro" id="IPR036598">
    <property type="entry name" value="GOLD_dom_sf"/>
</dbReference>
<accession>A0A3P8FEW5</accession>